<gene>
    <name evidence="1" type="ORF">GMARGA_LOCUS40553</name>
</gene>
<proteinExistence type="predicted"/>
<reference evidence="1 2" key="1">
    <citation type="submission" date="2021-06" db="EMBL/GenBank/DDBJ databases">
        <authorList>
            <person name="Kallberg Y."/>
            <person name="Tangrot J."/>
            <person name="Rosling A."/>
        </authorList>
    </citation>
    <scope>NUCLEOTIDE SEQUENCE [LARGE SCALE GENOMIC DNA]</scope>
    <source>
        <strain evidence="1 2">120-4 pot B 10/14</strain>
    </source>
</reference>
<comment type="caution">
    <text evidence="1">The sequence shown here is derived from an EMBL/GenBank/DDBJ whole genome shotgun (WGS) entry which is preliminary data.</text>
</comment>
<organism evidence="1 2">
    <name type="scientific">Gigaspora margarita</name>
    <dbReference type="NCBI Taxonomy" id="4874"/>
    <lineage>
        <taxon>Eukaryota</taxon>
        <taxon>Fungi</taxon>
        <taxon>Fungi incertae sedis</taxon>
        <taxon>Mucoromycota</taxon>
        <taxon>Glomeromycotina</taxon>
        <taxon>Glomeromycetes</taxon>
        <taxon>Diversisporales</taxon>
        <taxon>Gigasporaceae</taxon>
        <taxon>Gigaspora</taxon>
    </lineage>
</organism>
<feature type="non-terminal residue" evidence="1">
    <location>
        <position position="1"/>
    </location>
</feature>
<name>A0ABN7X963_GIGMA</name>
<keyword evidence="2" id="KW-1185">Reference proteome</keyword>
<dbReference type="EMBL" id="CAJVQB010104205">
    <property type="protein sequence ID" value="CAG8851087.1"/>
    <property type="molecule type" value="Genomic_DNA"/>
</dbReference>
<accession>A0ABN7X963</accession>
<evidence type="ECO:0000313" key="1">
    <source>
        <dbReference type="EMBL" id="CAG8851087.1"/>
    </source>
</evidence>
<evidence type="ECO:0000313" key="2">
    <source>
        <dbReference type="Proteomes" id="UP000789901"/>
    </source>
</evidence>
<dbReference type="Proteomes" id="UP000789901">
    <property type="component" value="Unassembled WGS sequence"/>
</dbReference>
<protein>
    <submittedName>
        <fullName evidence="1">17752_t:CDS:1</fullName>
    </submittedName>
</protein>
<sequence length="44" mass="5282">HELEVQTQFEEINCIDFAKVKITKNACDILEEREAFDNELHDRF</sequence>